<evidence type="ECO:0000256" key="4">
    <source>
        <dbReference type="ARBA" id="ARBA00022475"/>
    </source>
</evidence>
<comment type="caution">
    <text evidence="10">The sequence shown here is derived from an EMBL/GenBank/DDBJ whole genome shotgun (WGS) entry which is preliminary data.</text>
</comment>
<dbReference type="EMBL" id="JAUHHC010000005">
    <property type="protein sequence ID" value="MDN3922310.1"/>
    <property type="molecule type" value="Genomic_DNA"/>
</dbReference>
<feature type="transmembrane region" description="Helical" evidence="9">
    <location>
        <begin position="246"/>
        <end position="265"/>
    </location>
</feature>
<feature type="transmembrane region" description="Helical" evidence="9">
    <location>
        <begin position="346"/>
        <end position="372"/>
    </location>
</feature>
<feature type="transmembrane region" description="Helical" evidence="9">
    <location>
        <begin position="182"/>
        <end position="208"/>
    </location>
</feature>
<dbReference type="Pfam" id="PF01594">
    <property type="entry name" value="AI-2E_transport"/>
    <property type="match status" value="1"/>
</dbReference>
<evidence type="ECO:0000256" key="8">
    <source>
        <dbReference type="SAM" id="MobiDB-lite"/>
    </source>
</evidence>
<reference evidence="10 11" key="1">
    <citation type="submission" date="2023-06" db="EMBL/GenBank/DDBJ databases">
        <title>Pelomonas sp. PFR6 16S ribosomal RNA gene Genome sequencing and assembly.</title>
        <authorList>
            <person name="Woo H."/>
        </authorList>
    </citation>
    <scope>NUCLEOTIDE SEQUENCE [LARGE SCALE GENOMIC DNA]</scope>
    <source>
        <strain evidence="10 11">PFR6</strain>
    </source>
</reference>
<evidence type="ECO:0000256" key="2">
    <source>
        <dbReference type="ARBA" id="ARBA00009773"/>
    </source>
</evidence>
<evidence type="ECO:0000313" key="11">
    <source>
        <dbReference type="Proteomes" id="UP001228044"/>
    </source>
</evidence>
<keyword evidence="3" id="KW-0813">Transport</keyword>
<evidence type="ECO:0000256" key="1">
    <source>
        <dbReference type="ARBA" id="ARBA00004651"/>
    </source>
</evidence>
<protein>
    <submittedName>
        <fullName evidence="10">AI-2E family transporter</fullName>
    </submittedName>
</protein>
<feature type="compositionally biased region" description="Basic and acidic residues" evidence="8">
    <location>
        <begin position="1"/>
        <end position="18"/>
    </location>
</feature>
<comment type="subcellular location">
    <subcellularLocation>
        <location evidence="1">Cell membrane</location>
        <topology evidence="1">Multi-pass membrane protein</topology>
    </subcellularLocation>
</comment>
<feature type="compositionally biased region" description="Pro residues" evidence="8">
    <location>
        <begin position="22"/>
        <end position="34"/>
    </location>
</feature>
<dbReference type="Proteomes" id="UP001228044">
    <property type="component" value="Unassembled WGS sequence"/>
</dbReference>
<gene>
    <name evidence="10" type="ORF">QWJ38_18625</name>
</gene>
<comment type="similarity">
    <text evidence="2">Belongs to the autoinducer-2 exporter (AI-2E) (TC 2.A.86) family.</text>
</comment>
<name>A0ABT8DVH7_9BURK</name>
<accession>A0ABT8DVH7</accession>
<dbReference type="InterPro" id="IPR002549">
    <property type="entry name" value="AI-2E-like"/>
</dbReference>
<dbReference type="RefSeq" id="WP_290360616.1">
    <property type="nucleotide sequence ID" value="NZ_JAUHHC010000005.1"/>
</dbReference>
<sequence length="391" mass="41310">MIKQDLEPDEVHPSHRPDAAAAPPPEPSLEPPRAAPVDVRSVSLAVLTLLASLFALQWAKPVLIPMLLGLMMSYALAPAVDRLQRWHIPRALGATVLLTAISVGMVWGTWSLSDDAEALVETLPEVTKKIRQLTQPKRGSVSTLDKVQRAATELEAATTPGGSAGRVPPPPPPSSKIDIRGYLLSGTLGALALLGQISVVFLIALFLLASGSRFRRKIVKLAGPSLSRKRTTVETLDEISAQIQRYLVVQLGLSVIVGVATWAAFYAIGLRQAEIWGVLAGVTNLIPYVGAVLVGGASAIVGLVQFGSMEMAALVGGSALAVHALVGNLLAPWWTGRASSMNPLAVFIAVLVFGWLWGVWGLLLGVPVLMVVKAVCDRVDALNAIGELLGE</sequence>
<feature type="transmembrane region" description="Helical" evidence="9">
    <location>
        <begin position="285"/>
        <end position="304"/>
    </location>
</feature>
<evidence type="ECO:0000256" key="5">
    <source>
        <dbReference type="ARBA" id="ARBA00022692"/>
    </source>
</evidence>
<proteinExistence type="inferred from homology"/>
<evidence type="ECO:0000256" key="7">
    <source>
        <dbReference type="ARBA" id="ARBA00023136"/>
    </source>
</evidence>
<keyword evidence="7 9" id="KW-0472">Membrane</keyword>
<feature type="transmembrane region" description="Helical" evidence="9">
    <location>
        <begin position="311"/>
        <end position="334"/>
    </location>
</feature>
<keyword evidence="4" id="KW-1003">Cell membrane</keyword>
<feature type="transmembrane region" description="Helical" evidence="9">
    <location>
        <begin position="62"/>
        <end position="80"/>
    </location>
</feature>
<organism evidence="10 11">
    <name type="scientific">Roseateles violae</name>
    <dbReference type="NCBI Taxonomy" id="3058042"/>
    <lineage>
        <taxon>Bacteria</taxon>
        <taxon>Pseudomonadati</taxon>
        <taxon>Pseudomonadota</taxon>
        <taxon>Betaproteobacteria</taxon>
        <taxon>Burkholderiales</taxon>
        <taxon>Sphaerotilaceae</taxon>
        <taxon>Roseateles</taxon>
    </lineage>
</organism>
<evidence type="ECO:0000256" key="9">
    <source>
        <dbReference type="SAM" id="Phobius"/>
    </source>
</evidence>
<keyword evidence="6 9" id="KW-1133">Transmembrane helix</keyword>
<keyword evidence="5 9" id="KW-0812">Transmembrane</keyword>
<evidence type="ECO:0000256" key="6">
    <source>
        <dbReference type="ARBA" id="ARBA00022989"/>
    </source>
</evidence>
<keyword evidence="11" id="KW-1185">Reference proteome</keyword>
<evidence type="ECO:0000256" key="3">
    <source>
        <dbReference type="ARBA" id="ARBA00022448"/>
    </source>
</evidence>
<evidence type="ECO:0000313" key="10">
    <source>
        <dbReference type="EMBL" id="MDN3922310.1"/>
    </source>
</evidence>
<dbReference type="PANTHER" id="PTHR21716:SF53">
    <property type="entry name" value="PERMEASE PERM-RELATED"/>
    <property type="match status" value="1"/>
</dbReference>
<feature type="transmembrane region" description="Helical" evidence="9">
    <location>
        <begin position="92"/>
        <end position="110"/>
    </location>
</feature>
<dbReference type="PANTHER" id="PTHR21716">
    <property type="entry name" value="TRANSMEMBRANE PROTEIN"/>
    <property type="match status" value="1"/>
</dbReference>
<feature type="region of interest" description="Disordered" evidence="8">
    <location>
        <begin position="1"/>
        <end position="34"/>
    </location>
</feature>